<reference evidence="12" key="1">
    <citation type="submission" date="2022-10" db="EMBL/GenBank/DDBJ databases">
        <authorList>
            <person name="Yu W.X."/>
        </authorList>
    </citation>
    <scope>NUCLEOTIDE SEQUENCE</scope>
    <source>
        <strain evidence="12">AAT</strain>
    </source>
</reference>
<keyword evidence="5" id="KW-0547">Nucleotide-binding</keyword>
<keyword evidence="3" id="KW-0597">Phosphoprotein</keyword>
<evidence type="ECO:0000256" key="4">
    <source>
        <dbReference type="ARBA" id="ARBA00022679"/>
    </source>
</evidence>
<keyword evidence="6 12" id="KW-0418">Kinase</keyword>
<proteinExistence type="predicted"/>
<keyword evidence="4" id="KW-0808">Transferase</keyword>
<keyword evidence="8" id="KW-0902">Two-component regulatory system</keyword>
<keyword evidence="13" id="KW-1185">Reference proteome</keyword>
<feature type="domain" description="Signal transduction histidine kinase subgroup 3 dimerisation and phosphoacceptor" evidence="11">
    <location>
        <begin position="220"/>
        <end position="281"/>
    </location>
</feature>
<dbReference type="InterPro" id="IPR036890">
    <property type="entry name" value="HATPase_C_sf"/>
</dbReference>
<keyword evidence="10" id="KW-0812">Transmembrane</keyword>
<name>A0AAE3M9N1_9BACT</name>
<comment type="catalytic activity">
    <reaction evidence="1">
        <text>ATP + protein L-histidine = ADP + protein N-phospho-L-histidine.</text>
        <dbReference type="EC" id="2.7.13.3"/>
    </reaction>
</comment>
<evidence type="ECO:0000256" key="7">
    <source>
        <dbReference type="ARBA" id="ARBA00022840"/>
    </source>
</evidence>
<dbReference type="EC" id="2.7.13.3" evidence="2"/>
<dbReference type="Proteomes" id="UP001209229">
    <property type="component" value="Unassembled WGS sequence"/>
</dbReference>
<feature type="transmembrane region" description="Helical" evidence="10">
    <location>
        <begin position="118"/>
        <end position="151"/>
    </location>
</feature>
<keyword evidence="10" id="KW-0472">Membrane</keyword>
<dbReference type="SUPFAM" id="SSF55874">
    <property type="entry name" value="ATPase domain of HSP90 chaperone/DNA topoisomerase II/histidine kinase"/>
    <property type="match status" value="1"/>
</dbReference>
<evidence type="ECO:0000256" key="10">
    <source>
        <dbReference type="SAM" id="Phobius"/>
    </source>
</evidence>
<evidence type="ECO:0000256" key="6">
    <source>
        <dbReference type="ARBA" id="ARBA00022777"/>
    </source>
</evidence>
<dbReference type="InterPro" id="IPR050482">
    <property type="entry name" value="Sensor_HK_TwoCompSys"/>
</dbReference>
<evidence type="ECO:0000256" key="3">
    <source>
        <dbReference type="ARBA" id="ARBA00022553"/>
    </source>
</evidence>
<organism evidence="12 13">
    <name type="scientific">Plebeiibacterium sediminum</name>
    <dbReference type="NCBI Taxonomy" id="2992112"/>
    <lineage>
        <taxon>Bacteria</taxon>
        <taxon>Pseudomonadati</taxon>
        <taxon>Bacteroidota</taxon>
        <taxon>Bacteroidia</taxon>
        <taxon>Marinilabiliales</taxon>
        <taxon>Marinilabiliaceae</taxon>
        <taxon>Plebeiibacterium</taxon>
    </lineage>
</organism>
<evidence type="ECO:0000313" key="13">
    <source>
        <dbReference type="Proteomes" id="UP001209229"/>
    </source>
</evidence>
<evidence type="ECO:0000256" key="2">
    <source>
        <dbReference type="ARBA" id="ARBA00012438"/>
    </source>
</evidence>
<dbReference type="GO" id="GO:0016020">
    <property type="term" value="C:membrane"/>
    <property type="evidence" value="ECO:0007669"/>
    <property type="project" value="InterPro"/>
</dbReference>
<keyword evidence="7" id="KW-0067">ATP-binding</keyword>
<dbReference type="GO" id="GO:0005524">
    <property type="term" value="F:ATP binding"/>
    <property type="evidence" value="ECO:0007669"/>
    <property type="project" value="UniProtKB-KW"/>
</dbReference>
<evidence type="ECO:0000256" key="1">
    <source>
        <dbReference type="ARBA" id="ARBA00000085"/>
    </source>
</evidence>
<protein>
    <recommendedName>
        <fullName evidence="2">histidine kinase</fullName>
        <ecNumber evidence="2">2.7.13.3</ecNumber>
    </recommendedName>
</protein>
<dbReference type="RefSeq" id="WP_301192702.1">
    <property type="nucleotide sequence ID" value="NZ_JAPDPJ010000084.1"/>
</dbReference>
<feature type="transmembrane region" description="Helical" evidence="10">
    <location>
        <begin position="166"/>
        <end position="187"/>
    </location>
</feature>
<evidence type="ECO:0000259" key="11">
    <source>
        <dbReference type="Pfam" id="PF07730"/>
    </source>
</evidence>
<dbReference type="PANTHER" id="PTHR24421">
    <property type="entry name" value="NITRATE/NITRITE SENSOR PROTEIN NARX-RELATED"/>
    <property type="match status" value="1"/>
</dbReference>
<dbReference type="GO" id="GO:0046983">
    <property type="term" value="F:protein dimerization activity"/>
    <property type="evidence" value="ECO:0007669"/>
    <property type="project" value="InterPro"/>
</dbReference>
<dbReference type="Pfam" id="PF07730">
    <property type="entry name" value="HisKA_3"/>
    <property type="match status" value="1"/>
</dbReference>
<comment type="caution">
    <text evidence="12">The sequence shown here is derived from an EMBL/GenBank/DDBJ whole genome shotgun (WGS) entry which is preliminary data.</text>
</comment>
<dbReference type="AlphaFoldDB" id="A0AAE3M9N1"/>
<feature type="transmembrane region" description="Helical" evidence="10">
    <location>
        <begin position="66"/>
        <end position="82"/>
    </location>
</feature>
<dbReference type="PANTHER" id="PTHR24421:SF10">
    <property type="entry name" value="NITRATE_NITRITE SENSOR PROTEIN NARQ"/>
    <property type="match status" value="1"/>
</dbReference>
<feature type="transmembrane region" description="Helical" evidence="10">
    <location>
        <begin position="88"/>
        <end position="106"/>
    </location>
</feature>
<dbReference type="GO" id="GO:0000155">
    <property type="term" value="F:phosphorelay sensor kinase activity"/>
    <property type="evidence" value="ECO:0007669"/>
    <property type="project" value="InterPro"/>
</dbReference>
<dbReference type="Gene3D" id="1.20.5.1930">
    <property type="match status" value="1"/>
</dbReference>
<evidence type="ECO:0000256" key="8">
    <source>
        <dbReference type="ARBA" id="ARBA00023012"/>
    </source>
</evidence>
<evidence type="ECO:0000256" key="5">
    <source>
        <dbReference type="ARBA" id="ARBA00022741"/>
    </source>
</evidence>
<dbReference type="EMBL" id="JAPDPJ010000084">
    <property type="protein sequence ID" value="MCW3789145.1"/>
    <property type="molecule type" value="Genomic_DNA"/>
</dbReference>
<evidence type="ECO:0000313" key="12">
    <source>
        <dbReference type="EMBL" id="MCW3789145.1"/>
    </source>
</evidence>
<evidence type="ECO:0000256" key="9">
    <source>
        <dbReference type="SAM" id="Coils"/>
    </source>
</evidence>
<feature type="coiled-coil region" evidence="9">
    <location>
        <begin position="195"/>
        <end position="222"/>
    </location>
</feature>
<keyword evidence="9" id="KW-0175">Coiled coil</keyword>
<feature type="transmembrane region" description="Helical" evidence="10">
    <location>
        <begin position="33"/>
        <end position="54"/>
    </location>
</feature>
<keyword evidence="10" id="KW-1133">Transmembrane helix</keyword>
<sequence>MVTIPRSINGINRWFINNNILTKDIPTYKKSIIATYSTLIIYLLFIVYAVYFYIENPWSDVKNINNGVALVIFNIYFALMRFSKNVNIPLAFINLTILPVLYKSIIESGGYYSSDLGWILFTIITSNVFVTRWFGLLVTFISCMFLSWLYFFSDLDLSQPFTQNQYFSWLFLTILTESVISAFTHFLDKANHRILRLSEERIEELDREVKKITQRYSALRTELGRDFHDEMGNKLATIKLMSESLYRRLGDKVDQDINHDLTEIMNNSQNLLDGTRDFLWSIDWNNNTLNELYYYICDFSENILFKGNIQFIPKFNINEAEASHIYSPNFLRQILFLCKEVVTNSYKHSNASEFHFEMELKSSDLILKLSDNGSGFNLKEKTNSHGLKNIAHRVSKLGGEMQTQTHNACEYQFKIPVSSNVFTYFG</sequence>
<accession>A0AAE3M9N1</accession>
<dbReference type="InterPro" id="IPR011712">
    <property type="entry name" value="Sig_transdc_His_kin_sub3_dim/P"/>
</dbReference>
<gene>
    <name evidence="12" type="ORF">OM075_21950</name>
</gene>
<dbReference type="Gene3D" id="3.30.565.10">
    <property type="entry name" value="Histidine kinase-like ATPase, C-terminal domain"/>
    <property type="match status" value="1"/>
</dbReference>